<evidence type="ECO:0000259" key="2">
    <source>
        <dbReference type="Pfam" id="PF21099"/>
    </source>
</evidence>
<feature type="region of interest" description="Disordered" evidence="1">
    <location>
        <begin position="298"/>
        <end position="355"/>
    </location>
</feature>
<dbReference type="InterPro" id="IPR048960">
    <property type="entry name" value="POLQ-like_helical"/>
</dbReference>
<keyword evidence="4" id="KW-1185">Reference proteome</keyword>
<feature type="compositionally biased region" description="Low complexity" evidence="1">
    <location>
        <begin position="302"/>
        <end position="321"/>
    </location>
</feature>
<dbReference type="GO" id="GO:0097681">
    <property type="term" value="P:double-strand break repair via alternative nonhomologous end joining"/>
    <property type="evidence" value="ECO:0007669"/>
    <property type="project" value="TreeGrafter"/>
</dbReference>
<proteinExistence type="predicted"/>
<dbReference type="OrthoDB" id="2320933at2759"/>
<dbReference type="Gene3D" id="1.10.3380.20">
    <property type="match status" value="1"/>
</dbReference>
<dbReference type="Proteomes" id="UP000591131">
    <property type="component" value="Unassembled WGS sequence"/>
</dbReference>
<evidence type="ECO:0000256" key="1">
    <source>
        <dbReference type="SAM" id="MobiDB-lite"/>
    </source>
</evidence>
<accession>A0A7J6LN05</accession>
<feature type="compositionally biased region" description="Low complexity" evidence="1">
    <location>
        <begin position="339"/>
        <end position="349"/>
    </location>
</feature>
<dbReference type="InterPro" id="IPR002298">
    <property type="entry name" value="DNA_polymerase_A"/>
</dbReference>
<name>A0A7J6LN05_PERCH</name>
<sequence>VNDEDGQLRSTPLGEAVAFSSLEAEEASIVFRDLKNASCQILLSSDLHLLYLVTPVRHGIPVRIEPFLRLYNSMTVDQRKIATRCGIDEGFLNAPFLRSTTLSLSTPVPACKQKSPEDVMKWRRQLATHVRFYATLVLHHLLKGMPLPNLAANYQVNCGQIQQLQSASAAYCGMVVGFCERLRWWALAAALTPLSEQLSTGAPAYIAEMTSKLSHVGLSVSWAAALHSAGMETVKAIAASDTDTVHRILYRATGHQRTQGSDDFDEYLRESAKSIIVGAQEVVNAQVAQILEETENCRASADEASSSEGDGASSASSASSANDREKQEDVTAELDGDLHSLLDGLSPDDINAIAT</sequence>
<dbReference type="Pfam" id="PF21099">
    <property type="entry name" value="POLQ_helical"/>
    <property type="match status" value="1"/>
</dbReference>
<feature type="domain" description="POLQ-like helical" evidence="2">
    <location>
        <begin position="25"/>
        <end position="197"/>
    </location>
</feature>
<dbReference type="SUPFAM" id="SSF158702">
    <property type="entry name" value="Sec63 N-terminal domain-like"/>
    <property type="match status" value="1"/>
</dbReference>
<dbReference type="EMBL" id="JAAPAO010000405">
    <property type="protein sequence ID" value="KAF4660648.1"/>
    <property type="molecule type" value="Genomic_DNA"/>
</dbReference>
<dbReference type="AlphaFoldDB" id="A0A7J6LN05"/>
<comment type="caution">
    <text evidence="3">The sequence shown here is derived from an EMBL/GenBank/DDBJ whole genome shotgun (WGS) entry which is preliminary data.</text>
</comment>
<feature type="non-terminal residue" evidence="3">
    <location>
        <position position="355"/>
    </location>
</feature>
<dbReference type="GO" id="GO:0006261">
    <property type="term" value="P:DNA-templated DNA replication"/>
    <property type="evidence" value="ECO:0007669"/>
    <property type="project" value="InterPro"/>
</dbReference>
<protein>
    <recommendedName>
        <fullName evidence="2">POLQ-like helical domain-containing protein</fullName>
    </recommendedName>
</protein>
<gene>
    <name evidence="3" type="ORF">FOL47_007070</name>
</gene>
<reference evidence="3 4" key="1">
    <citation type="submission" date="2020-04" db="EMBL/GenBank/DDBJ databases">
        <title>Perkinsus chesapeaki whole genome sequence.</title>
        <authorList>
            <person name="Bogema D.R."/>
        </authorList>
    </citation>
    <scope>NUCLEOTIDE SEQUENCE [LARGE SCALE GENOMIC DNA]</scope>
    <source>
        <strain evidence="3">ATCC PRA-425</strain>
    </source>
</reference>
<dbReference type="GO" id="GO:0003887">
    <property type="term" value="F:DNA-directed DNA polymerase activity"/>
    <property type="evidence" value="ECO:0007669"/>
    <property type="project" value="InterPro"/>
</dbReference>
<dbReference type="PANTHER" id="PTHR10133">
    <property type="entry name" value="DNA POLYMERASE I"/>
    <property type="match status" value="1"/>
</dbReference>
<evidence type="ECO:0000313" key="3">
    <source>
        <dbReference type="EMBL" id="KAF4660648.1"/>
    </source>
</evidence>
<organism evidence="3 4">
    <name type="scientific">Perkinsus chesapeaki</name>
    <name type="common">Clam parasite</name>
    <name type="synonym">Perkinsus andrewsi</name>
    <dbReference type="NCBI Taxonomy" id="330153"/>
    <lineage>
        <taxon>Eukaryota</taxon>
        <taxon>Sar</taxon>
        <taxon>Alveolata</taxon>
        <taxon>Perkinsozoa</taxon>
        <taxon>Perkinsea</taxon>
        <taxon>Perkinsida</taxon>
        <taxon>Perkinsidae</taxon>
        <taxon>Perkinsus</taxon>
    </lineage>
</organism>
<evidence type="ECO:0000313" key="4">
    <source>
        <dbReference type="Proteomes" id="UP000591131"/>
    </source>
</evidence>
<dbReference type="PANTHER" id="PTHR10133:SF62">
    <property type="entry name" value="DNA POLYMERASE THETA"/>
    <property type="match status" value="1"/>
</dbReference>